<dbReference type="Proteomes" id="UP000464507">
    <property type="component" value="Chromosome"/>
</dbReference>
<accession>A0A7L5AK03</accession>
<evidence type="ECO:0000313" key="1">
    <source>
        <dbReference type="EMBL" id="QHO69441.1"/>
    </source>
</evidence>
<evidence type="ECO:0000313" key="2">
    <source>
        <dbReference type="Proteomes" id="UP000464507"/>
    </source>
</evidence>
<gene>
    <name evidence="1" type="ORF">BHD05_07085</name>
</gene>
<dbReference type="RefSeq" id="WP_161885811.1">
    <property type="nucleotide sequence ID" value="NZ_CP017146.1"/>
</dbReference>
<proteinExistence type="predicted"/>
<organism evidence="1 2">
    <name type="scientific">Marisediminicola antarctica</name>
    <dbReference type="NCBI Taxonomy" id="674079"/>
    <lineage>
        <taxon>Bacteria</taxon>
        <taxon>Bacillati</taxon>
        <taxon>Actinomycetota</taxon>
        <taxon>Actinomycetes</taxon>
        <taxon>Micrococcales</taxon>
        <taxon>Microbacteriaceae</taxon>
        <taxon>Marisediminicola</taxon>
    </lineage>
</organism>
<dbReference type="OrthoDB" id="1490305at2"/>
<reference evidence="1 2" key="1">
    <citation type="submission" date="2016-09" db="EMBL/GenBank/DDBJ databases">
        <title>Complete genome sequence of microbes from the polar regions.</title>
        <authorList>
            <person name="Liao L."/>
            <person name="Chen B."/>
        </authorList>
    </citation>
    <scope>NUCLEOTIDE SEQUENCE [LARGE SCALE GENOMIC DNA]</scope>
    <source>
        <strain evidence="1 2">ZS314</strain>
    </source>
</reference>
<dbReference type="EMBL" id="CP017146">
    <property type="protein sequence ID" value="QHO69441.1"/>
    <property type="molecule type" value="Genomic_DNA"/>
</dbReference>
<name>A0A7L5AK03_9MICO</name>
<sequence>MVRTADPFRMRAQAVEIDWTRVARSREQFLGEKVDWERLKRRSADVRLEWACSADLGVPHGPFTVWRRSPSRRQRPAPVDVNIAWTTDGMRLDWGGVDAGHVAVRCQVSDPSEPVGLFLYRIGHDGLVGTVGAAAANPAAGVSVSLDVRTSGATWAILVNGHSPEVRITTLHDIVNADDWEPLEIVGLPVDGAWADYDTQDQGWVGAPLPPYDAAISRLTRGAPPLGWDGFTSGGIRTPTWEGPDPVALVDELRKFVLPAVEALYDSGVPEFAQMRTEAWTTTTAPHVDGSAATSSLDAHVDPRPWAVLGLTAQVDPFLNLATGFGAVYTTESLDDDQIPIAHDELLVTAQYRQVLGPGDQVLDDQPLPAGIGPAEFAAYAPRGAQLSQVPSPTQLTATRAGFVEPRQPDAPWGESIRLTYRRTLASAMLGTPTQQAAVVADVGSPVAEPIIERRLPQGWRTLAISPDGPQGQPGFDRATLMHAPAQIALGSSGRNVRYGVALADVFGVWSPWREVGYAGDEPAPELSAIISAKLDMRYTGSTAAPTTLEVDVATEWTQRRPSRIDVRVVFHPVAPAPASAPVLSPTGGVPIGGFDRDLAVTFAGDAPTGVGCTVVELNEEGTAPLGGATRGSGARRYRLTATVPTLDFATVWRWGAALWTRRHLLSGPTPTPFGERADTHAASPVPVHPLPPPLLPDVPLASLPDASGCSHAAVSWSLAAGADARTAVVWECAETALRQTAGLSPQADPLDSPSVRLVDLREAYDSLTPERQRGVFRRIAEVDAGQRTADVTLPRGSTDIHLFVVTIVSSTAIESPWPQGVGGTQPHEHLRAVIAPRLARPEPPVVRSSPVAVGAGTEVRLRLEASSPIPVQSFRLLRTRSDRAALRADTMGPAFAEAVAGVKLDDSTPAQPKRDPVTGDLVYVAEWQGTLPPAWTPWLVRAIAVPQPIEPHRAVRGVGSPPSDIVSVLSAPDTPPVLNDLAFAEPDAAHTGLVIRTATTAPVIPLALGDHTLRARITGASAAPIEIGPATLASLDETPLSTSPGGPAVWQRGTRVTGRSPLALWFSRADAATSVTIEASLTDPRGRTTTRRVTIPGWTPPPPPAAATLELLGITPRPLSGVTVGVLTDATLDEPYRLRVMAARRTSRGPFGPRLPLRRPLVVEVDLADIPAAPRPPIVVGTVSFRRIRRLTPFAGTTIEIGVPLPSPLSVSVTLIAPDGAAVSVTGNG</sequence>
<keyword evidence="2" id="KW-1185">Reference proteome</keyword>
<dbReference type="KEGG" id="mant:BHD05_07085"/>
<protein>
    <submittedName>
        <fullName evidence="1">Uncharacterized protein</fullName>
    </submittedName>
</protein>
<dbReference type="AlphaFoldDB" id="A0A7L5AK03"/>